<comment type="caution">
    <text evidence="3">The sequence shown here is derived from an EMBL/GenBank/DDBJ whole genome shotgun (WGS) entry which is preliminary data.</text>
</comment>
<reference evidence="3" key="1">
    <citation type="submission" date="2023-03" db="EMBL/GenBank/DDBJ databases">
        <title>Massive genome expansion in bonnet fungi (Mycena s.s.) driven by repeated elements and novel gene families across ecological guilds.</title>
        <authorList>
            <consortium name="Lawrence Berkeley National Laboratory"/>
            <person name="Harder C.B."/>
            <person name="Miyauchi S."/>
            <person name="Viragh M."/>
            <person name="Kuo A."/>
            <person name="Thoen E."/>
            <person name="Andreopoulos B."/>
            <person name="Lu D."/>
            <person name="Skrede I."/>
            <person name="Drula E."/>
            <person name="Henrissat B."/>
            <person name="Morin E."/>
            <person name="Kohler A."/>
            <person name="Barry K."/>
            <person name="LaButti K."/>
            <person name="Morin E."/>
            <person name="Salamov A."/>
            <person name="Lipzen A."/>
            <person name="Mereny Z."/>
            <person name="Hegedus B."/>
            <person name="Baldrian P."/>
            <person name="Stursova M."/>
            <person name="Weitz H."/>
            <person name="Taylor A."/>
            <person name="Grigoriev I.V."/>
            <person name="Nagy L.G."/>
            <person name="Martin F."/>
            <person name="Kauserud H."/>
        </authorList>
    </citation>
    <scope>NUCLEOTIDE SEQUENCE</scope>
    <source>
        <strain evidence="3">9284</strain>
    </source>
</reference>
<keyword evidence="2" id="KW-0812">Transmembrane</keyword>
<keyword evidence="4" id="KW-1185">Reference proteome</keyword>
<feature type="region of interest" description="Disordered" evidence="1">
    <location>
        <begin position="175"/>
        <end position="194"/>
    </location>
</feature>
<feature type="compositionally biased region" description="Basic and acidic residues" evidence="1">
    <location>
        <begin position="382"/>
        <end position="399"/>
    </location>
</feature>
<evidence type="ECO:0000313" key="4">
    <source>
        <dbReference type="Proteomes" id="UP001221142"/>
    </source>
</evidence>
<keyword evidence="2" id="KW-1133">Transmembrane helix</keyword>
<dbReference type="EMBL" id="JARKIF010000043">
    <property type="protein sequence ID" value="KAJ7608747.1"/>
    <property type="molecule type" value="Genomic_DNA"/>
</dbReference>
<sequence length="421" mass="45551">MSTADMRISAGRIAPRCESFKSGVGRPGDARAAPPLFFPTSSRSFLRWLRSRVHFLYMPPICTSCSCFRALFLSRCLLALSQLVSSRASVLPEPHGCNVGQDLSRTCGLMPPPPRRDLATNGVSQSVFITALVAGILFGALVLFGALGCVFVKWKRSRRKAANIASAGQQRLRKAPPRTYTWKPTSSADSGGGGGLQINLKNPAAADSAGWMSTAHLRPPPPSLLPRGSWEGYVYLASSGGDHGYDYEADPEVEGATLQDFSTISTRGWYVSNQVKRARRKERELEELELDSDEERIASPSHASTPEMISIQTISLLSLPTLGLEDADAATDAEGSDESSGRGDGDGDSGSATTVGHHDVGGASSDSHSFTTIVPPKAIISTRDRCRRSGSEVIREQNSRKRFLQVHNPERSRPPRGRRRD</sequence>
<dbReference type="AlphaFoldDB" id="A0AAD7F8H9"/>
<feature type="transmembrane region" description="Helical" evidence="2">
    <location>
        <begin position="53"/>
        <end position="72"/>
    </location>
</feature>
<feature type="transmembrane region" description="Helical" evidence="2">
    <location>
        <begin position="127"/>
        <end position="152"/>
    </location>
</feature>
<name>A0AAD7F8H9_9AGAR</name>
<evidence type="ECO:0000256" key="2">
    <source>
        <dbReference type="SAM" id="Phobius"/>
    </source>
</evidence>
<protein>
    <submittedName>
        <fullName evidence="3">Uncharacterized protein</fullName>
    </submittedName>
</protein>
<evidence type="ECO:0000256" key="1">
    <source>
        <dbReference type="SAM" id="MobiDB-lite"/>
    </source>
</evidence>
<proteinExistence type="predicted"/>
<organism evidence="3 4">
    <name type="scientific">Roridomyces roridus</name>
    <dbReference type="NCBI Taxonomy" id="1738132"/>
    <lineage>
        <taxon>Eukaryota</taxon>
        <taxon>Fungi</taxon>
        <taxon>Dikarya</taxon>
        <taxon>Basidiomycota</taxon>
        <taxon>Agaricomycotina</taxon>
        <taxon>Agaricomycetes</taxon>
        <taxon>Agaricomycetidae</taxon>
        <taxon>Agaricales</taxon>
        <taxon>Marasmiineae</taxon>
        <taxon>Mycenaceae</taxon>
        <taxon>Roridomyces</taxon>
    </lineage>
</organism>
<feature type="region of interest" description="Disordered" evidence="1">
    <location>
        <begin position="286"/>
        <end position="306"/>
    </location>
</feature>
<gene>
    <name evidence="3" type="ORF">FB45DRAFT_945830</name>
</gene>
<feature type="region of interest" description="Disordered" evidence="1">
    <location>
        <begin position="329"/>
        <end position="421"/>
    </location>
</feature>
<dbReference type="Proteomes" id="UP001221142">
    <property type="component" value="Unassembled WGS sequence"/>
</dbReference>
<accession>A0AAD7F8H9</accession>
<evidence type="ECO:0000313" key="3">
    <source>
        <dbReference type="EMBL" id="KAJ7608747.1"/>
    </source>
</evidence>
<keyword evidence="2" id="KW-0472">Membrane</keyword>